<dbReference type="Gene3D" id="3.30.565.10">
    <property type="entry name" value="Histidine kinase-like ATPase, C-terminal domain"/>
    <property type="match status" value="1"/>
</dbReference>
<dbReference type="RefSeq" id="WP_000429745.1">
    <property type="nucleotide sequence ID" value="NZ_BFLF01000016.1"/>
</dbReference>
<feature type="region of interest" description="Disordered" evidence="1">
    <location>
        <begin position="369"/>
        <end position="409"/>
    </location>
</feature>
<dbReference type="Proteomes" id="UP001190091">
    <property type="component" value="Unassembled WGS sequence"/>
</dbReference>
<evidence type="ECO:0000313" key="2">
    <source>
        <dbReference type="EMBL" id="CAK1213095.1"/>
    </source>
</evidence>
<dbReference type="REBASE" id="504556">
    <property type="entry name" value="EcoS22ECORF14420P"/>
</dbReference>
<gene>
    <name evidence="3" type="ORF">F9461_09740</name>
    <name evidence="2" type="ORF">FGAF848_35390</name>
</gene>
<proteinExistence type="predicted"/>
<evidence type="ECO:0008006" key="5">
    <source>
        <dbReference type="Google" id="ProtNLM"/>
    </source>
</evidence>
<protein>
    <recommendedName>
        <fullName evidence="5">ATP-binding protein</fullName>
    </recommendedName>
</protein>
<evidence type="ECO:0000313" key="3">
    <source>
        <dbReference type="EMBL" id="EFH3673502.1"/>
    </source>
</evidence>
<reference evidence="2" key="2">
    <citation type="submission" date="2023-10" db="EMBL/GenBank/DDBJ databases">
        <authorList>
            <person name="Leclercq S."/>
        </authorList>
    </citation>
    <scope>NUCLEOTIDE SEQUENCE</scope>
    <source>
        <strain evidence="2">F848</strain>
    </source>
</reference>
<accession>A0A8G8UDB7</accession>
<dbReference type="Proteomes" id="UP000534496">
    <property type="component" value="Unassembled WGS sequence"/>
</dbReference>
<reference evidence="3 4" key="1">
    <citation type="submission" date="2019-12" db="EMBL/GenBank/DDBJ databases">
        <authorList>
            <consortium name="NARMS: The National Antimicrobial Resistance Monitoring System"/>
        </authorList>
    </citation>
    <scope>NUCLEOTIDE SEQUENCE [LARGE SCALE GENOMIC DNA]</scope>
    <source>
        <strain evidence="3 4">CVM N19EC0189</strain>
    </source>
</reference>
<evidence type="ECO:0000313" key="4">
    <source>
        <dbReference type="Proteomes" id="UP000534496"/>
    </source>
</evidence>
<evidence type="ECO:0000256" key="1">
    <source>
        <dbReference type="SAM" id="MobiDB-lite"/>
    </source>
</evidence>
<dbReference type="EMBL" id="CAUZHL010000005">
    <property type="protein sequence ID" value="CAK1213095.1"/>
    <property type="molecule type" value="Genomic_DNA"/>
</dbReference>
<dbReference type="Pfam" id="PF13589">
    <property type="entry name" value="HATPase_c_3"/>
    <property type="match status" value="1"/>
</dbReference>
<dbReference type="InterPro" id="IPR036890">
    <property type="entry name" value="HATPase_C_sf"/>
</dbReference>
<dbReference type="SUPFAM" id="SSF55874">
    <property type="entry name" value="ATPase domain of HSP90 chaperone/DNA topoisomerase II/histidine kinase"/>
    <property type="match status" value="1"/>
</dbReference>
<name>A0A8G8UDB7_ECOLX</name>
<comment type="caution">
    <text evidence="3">The sequence shown here is derived from an EMBL/GenBank/DDBJ whole genome shotgun (WGS) entry which is preliminary data.</text>
</comment>
<sequence length="583" mass="66558">MENNIIERLSIDTGVSATFLEEALTKDVTTLEAIFDLVDNSIDAARDWLIANKCNRGKDNLPLTYDGFYVCIRIDEDSIRVLDNCAGIDRETLTKRALYTNKPSQHEYGIGLYGIGLKRSLLKMGTDFSFYVDDGIEGFKSRFNNRGIGGGKEDPVYADVIPTKNRRKSLFNVSNLKNEIKNDLHNNRWFTNAVSEFSLRYAIYVRKGFKIVLHHVKNNVREPIKSVAPSLRTKCEFPPTQEVIKFDGVDVIIETGIHNEYTFPGEDNYSLANNRKLTDYFGIYFSCNDRVIVSASTEKSHGWKTKWHSEYNGYVCWVKFVSKDAALLPWNTAKTGLRTDSSLFLAVRDRLQPIADNYRSIIKQRYYNKKKDTPQNPVKGDNKGIPGGEGGDKVTNAGANTGPAAVRPIKPIKPVRPKARPVTDLPRNRDIFVDWGRNTVDVPKYRNKEYHIFVELCNLSSLDEPISCIVMLRVFLETTSKETMKCMNANWNKSLAKNTAFIAQYLNKNNFITDSVKLLVERYGRTDEETLLSINNIQSLVHSVDFNTDKTLVNRYWDDLEPFLSGCWRFIKEIDDKKNSMAN</sequence>
<dbReference type="EMBL" id="AASVQO010000006">
    <property type="protein sequence ID" value="EFH3673502.1"/>
    <property type="molecule type" value="Genomic_DNA"/>
</dbReference>
<organism evidence="3 4">
    <name type="scientific">Escherichia coli</name>
    <dbReference type="NCBI Taxonomy" id="562"/>
    <lineage>
        <taxon>Bacteria</taxon>
        <taxon>Pseudomonadati</taxon>
        <taxon>Pseudomonadota</taxon>
        <taxon>Gammaproteobacteria</taxon>
        <taxon>Enterobacterales</taxon>
        <taxon>Enterobacteriaceae</taxon>
        <taxon>Escherichia</taxon>
    </lineage>
</organism>
<dbReference type="AlphaFoldDB" id="A0A8G8UDB7"/>